<organism evidence="1 2">
    <name type="scientific">Hymenobacter ginkgonis</name>
    <dbReference type="NCBI Taxonomy" id="2682976"/>
    <lineage>
        <taxon>Bacteria</taxon>
        <taxon>Pseudomonadati</taxon>
        <taxon>Bacteroidota</taxon>
        <taxon>Cytophagia</taxon>
        <taxon>Cytophagales</taxon>
        <taxon>Hymenobacteraceae</taxon>
        <taxon>Hymenobacter</taxon>
    </lineage>
</organism>
<keyword evidence="2" id="KW-1185">Reference proteome</keyword>
<proteinExistence type="predicted"/>
<dbReference type="Proteomes" id="UP000441336">
    <property type="component" value="Unassembled WGS sequence"/>
</dbReference>
<dbReference type="AlphaFoldDB" id="A0A7K1TIW6"/>
<comment type="caution">
    <text evidence="1">The sequence shown here is derived from an EMBL/GenBank/DDBJ whole genome shotgun (WGS) entry which is preliminary data.</text>
</comment>
<dbReference type="EMBL" id="WQKZ01000004">
    <property type="protein sequence ID" value="MVN78121.1"/>
    <property type="molecule type" value="Genomic_DNA"/>
</dbReference>
<accession>A0A7K1TIW6</accession>
<protein>
    <submittedName>
        <fullName evidence="1">Uncharacterized protein</fullName>
    </submittedName>
</protein>
<evidence type="ECO:0000313" key="2">
    <source>
        <dbReference type="Proteomes" id="UP000441336"/>
    </source>
</evidence>
<gene>
    <name evidence="1" type="ORF">GO988_17470</name>
</gene>
<evidence type="ECO:0000313" key="1">
    <source>
        <dbReference type="EMBL" id="MVN78121.1"/>
    </source>
</evidence>
<reference evidence="1 2" key="1">
    <citation type="submission" date="2019-12" db="EMBL/GenBank/DDBJ databases">
        <title>Hymenobacter sp. HMF4947 Genome sequencing and assembly.</title>
        <authorList>
            <person name="Kang H."/>
            <person name="Cha I."/>
            <person name="Kim H."/>
            <person name="Joh K."/>
        </authorList>
    </citation>
    <scope>NUCLEOTIDE SEQUENCE [LARGE SCALE GENOMIC DNA]</scope>
    <source>
        <strain evidence="1 2">HMF4947</strain>
    </source>
</reference>
<dbReference type="RefSeq" id="WP_157567898.1">
    <property type="nucleotide sequence ID" value="NZ_WQKZ01000004.1"/>
</dbReference>
<name>A0A7K1TIW6_9BACT</name>
<sequence length="102" mass="11323">MPDWDGIDDYPEVATVGTLASSLHEEEPWETYNQAVKQLIGEQAFKSTVDGHPAWVQGGATPVDAARQRLPLLFQIDSKDEAGIMLCEATQVWSTFSTTRNR</sequence>